<dbReference type="AlphaFoldDB" id="A0AAV7TEQ1"/>
<comment type="caution">
    <text evidence="2">The sequence shown here is derived from an EMBL/GenBank/DDBJ whole genome shotgun (WGS) entry which is preliminary data.</text>
</comment>
<accession>A0AAV7TEQ1</accession>
<reference evidence="2" key="1">
    <citation type="journal article" date="2022" name="bioRxiv">
        <title>Sequencing and chromosome-scale assembly of the giantPleurodeles waltlgenome.</title>
        <authorList>
            <person name="Brown T."/>
            <person name="Elewa A."/>
            <person name="Iarovenko S."/>
            <person name="Subramanian E."/>
            <person name="Araus A.J."/>
            <person name="Petzold A."/>
            <person name="Susuki M."/>
            <person name="Suzuki K.-i.T."/>
            <person name="Hayashi T."/>
            <person name="Toyoda A."/>
            <person name="Oliveira C."/>
            <person name="Osipova E."/>
            <person name="Leigh N.D."/>
            <person name="Simon A."/>
            <person name="Yun M.H."/>
        </authorList>
    </citation>
    <scope>NUCLEOTIDE SEQUENCE</scope>
    <source>
        <strain evidence="2">20211129_DDA</strain>
        <tissue evidence="2">Liver</tissue>
    </source>
</reference>
<evidence type="ECO:0000313" key="2">
    <source>
        <dbReference type="EMBL" id="KAJ1174856.1"/>
    </source>
</evidence>
<evidence type="ECO:0000313" key="3">
    <source>
        <dbReference type="Proteomes" id="UP001066276"/>
    </source>
</evidence>
<sequence>MAHVQFFSSGGAGVRNPVEHASPGRSSLEHERWVADGLPARPSLCRGTEVSEGQRRAARRERRLAAPPLS</sequence>
<dbReference type="EMBL" id="JANPWB010000006">
    <property type="protein sequence ID" value="KAJ1174856.1"/>
    <property type="molecule type" value="Genomic_DNA"/>
</dbReference>
<feature type="region of interest" description="Disordered" evidence="1">
    <location>
        <begin position="1"/>
        <end position="70"/>
    </location>
</feature>
<evidence type="ECO:0000256" key="1">
    <source>
        <dbReference type="SAM" id="MobiDB-lite"/>
    </source>
</evidence>
<protein>
    <submittedName>
        <fullName evidence="2">Uncharacterized protein</fullName>
    </submittedName>
</protein>
<dbReference type="Proteomes" id="UP001066276">
    <property type="component" value="Chromosome 3_2"/>
</dbReference>
<keyword evidence="3" id="KW-1185">Reference proteome</keyword>
<name>A0AAV7TEQ1_PLEWA</name>
<gene>
    <name evidence="2" type="ORF">NDU88_000147</name>
</gene>
<proteinExistence type="predicted"/>
<organism evidence="2 3">
    <name type="scientific">Pleurodeles waltl</name>
    <name type="common">Iberian ribbed newt</name>
    <dbReference type="NCBI Taxonomy" id="8319"/>
    <lineage>
        <taxon>Eukaryota</taxon>
        <taxon>Metazoa</taxon>
        <taxon>Chordata</taxon>
        <taxon>Craniata</taxon>
        <taxon>Vertebrata</taxon>
        <taxon>Euteleostomi</taxon>
        <taxon>Amphibia</taxon>
        <taxon>Batrachia</taxon>
        <taxon>Caudata</taxon>
        <taxon>Salamandroidea</taxon>
        <taxon>Salamandridae</taxon>
        <taxon>Pleurodelinae</taxon>
        <taxon>Pleurodeles</taxon>
    </lineage>
</organism>